<organism evidence="3 4">
    <name type="scientific">Pinibacter aurantiacus</name>
    <dbReference type="NCBI Taxonomy" id="2851599"/>
    <lineage>
        <taxon>Bacteria</taxon>
        <taxon>Pseudomonadati</taxon>
        <taxon>Bacteroidota</taxon>
        <taxon>Chitinophagia</taxon>
        <taxon>Chitinophagales</taxon>
        <taxon>Chitinophagaceae</taxon>
        <taxon>Pinibacter</taxon>
    </lineage>
</organism>
<evidence type="ECO:0000259" key="2">
    <source>
        <dbReference type="Pfam" id="PF13590"/>
    </source>
</evidence>
<feature type="signal peptide" evidence="1">
    <location>
        <begin position="1"/>
        <end position="23"/>
    </location>
</feature>
<evidence type="ECO:0000313" key="4">
    <source>
        <dbReference type="Proteomes" id="UP000812270"/>
    </source>
</evidence>
<feature type="domain" description="DUF4136" evidence="2">
    <location>
        <begin position="32"/>
        <end position="216"/>
    </location>
</feature>
<dbReference type="InterPro" id="IPR025411">
    <property type="entry name" value="DUF4136"/>
</dbReference>
<feature type="chain" id="PRO_5038652394" evidence="1">
    <location>
        <begin position="24"/>
        <end position="218"/>
    </location>
</feature>
<dbReference type="Pfam" id="PF13590">
    <property type="entry name" value="DUF4136"/>
    <property type="match status" value="1"/>
</dbReference>
<dbReference type="AlphaFoldDB" id="A0A9E2SDW5"/>
<gene>
    <name evidence="3" type="ORF">KTO63_24465</name>
</gene>
<keyword evidence="1" id="KW-0732">Signal</keyword>
<keyword evidence="4" id="KW-1185">Reference proteome</keyword>
<sequence>MRKLFLFTLVASVIICSCSSKQAIQFSNEKMQNVDFKKYKTYAFLPTTDTQYAKLVNRTVLVPLMVTEVKEQLDAKGLKLDTLNPDCLFTYELVMKYDYQVSQDKVVDYSPQTLTRADMPSYNSYSGLSGGSYVRANTDPFSNVYYYSSDNRPVTYHGKMQIDTLREGSLVIDMIDAKSKEIVWRSMVKGQRAEAVKMTPEDATKYYIPKMLKKLPRK</sequence>
<dbReference type="RefSeq" id="WP_217794628.1">
    <property type="nucleotide sequence ID" value="NZ_JAHSPG010000018.1"/>
</dbReference>
<dbReference type="PROSITE" id="PS51257">
    <property type="entry name" value="PROKAR_LIPOPROTEIN"/>
    <property type="match status" value="1"/>
</dbReference>
<evidence type="ECO:0000256" key="1">
    <source>
        <dbReference type="SAM" id="SignalP"/>
    </source>
</evidence>
<accession>A0A9E2SDW5</accession>
<proteinExistence type="predicted"/>
<protein>
    <submittedName>
        <fullName evidence="3">DUF4136 domain-containing protein</fullName>
    </submittedName>
</protein>
<evidence type="ECO:0000313" key="3">
    <source>
        <dbReference type="EMBL" id="MBV4360342.1"/>
    </source>
</evidence>
<name>A0A9E2SDW5_9BACT</name>
<comment type="caution">
    <text evidence="3">The sequence shown here is derived from an EMBL/GenBank/DDBJ whole genome shotgun (WGS) entry which is preliminary data.</text>
</comment>
<dbReference type="EMBL" id="JAHSPG010000018">
    <property type="protein sequence ID" value="MBV4360342.1"/>
    <property type="molecule type" value="Genomic_DNA"/>
</dbReference>
<dbReference type="Proteomes" id="UP000812270">
    <property type="component" value="Unassembled WGS sequence"/>
</dbReference>
<reference evidence="3" key="1">
    <citation type="submission" date="2021-06" db="EMBL/GenBank/DDBJ databases">
        <authorList>
            <person name="Huq M.A."/>
        </authorList>
    </citation>
    <scope>NUCLEOTIDE SEQUENCE</scope>
    <source>
        <strain evidence="3">MAH-26</strain>
    </source>
</reference>